<accession>A0A892ZMA2</accession>
<dbReference type="NCBIfam" id="NF033542">
    <property type="entry name" value="transpos_IS110"/>
    <property type="match status" value="1"/>
</dbReference>
<evidence type="ECO:0000259" key="1">
    <source>
        <dbReference type="Pfam" id="PF01548"/>
    </source>
</evidence>
<name>A0A892ZMA2_9NEIS</name>
<dbReference type="GO" id="GO:0004803">
    <property type="term" value="F:transposase activity"/>
    <property type="evidence" value="ECO:0007669"/>
    <property type="project" value="InterPro"/>
</dbReference>
<dbReference type="EMBL" id="CP069798">
    <property type="protein sequence ID" value="QRQ82734.1"/>
    <property type="molecule type" value="Genomic_DNA"/>
</dbReference>
<organism evidence="3 4">
    <name type="scientific">Paralysiella testudinis</name>
    <dbReference type="NCBI Taxonomy" id="2809020"/>
    <lineage>
        <taxon>Bacteria</taxon>
        <taxon>Pseudomonadati</taxon>
        <taxon>Pseudomonadota</taxon>
        <taxon>Betaproteobacteria</taxon>
        <taxon>Neisseriales</taxon>
        <taxon>Neisseriaceae</taxon>
        <taxon>Paralysiella</taxon>
    </lineage>
</organism>
<feature type="domain" description="Transposase IS110-like N-terminal" evidence="1">
    <location>
        <begin position="7"/>
        <end position="161"/>
    </location>
</feature>
<dbReference type="Pfam" id="PF02371">
    <property type="entry name" value="Transposase_20"/>
    <property type="match status" value="1"/>
</dbReference>
<dbReference type="KEGG" id="ptes:JQU52_04925"/>
<dbReference type="PANTHER" id="PTHR33055:SF3">
    <property type="entry name" value="PUTATIVE TRANSPOSASE FOR IS117-RELATED"/>
    <property type="match status" value="1"/>
</dbReference>
<dbReference type="RefSeq" id="WP_230340021.1">
    <property type="nucleotide sequence ID" value="NZ_CP069798.1"/>
</dbReference>
<dbReference type="InterPro" id="IPR002525">
    <property type="entry name" value="Transp_IS110-like_N"/>
</dbReference>
<dbReference type="InterPro" id="IPR003346">
    <property type="entry name" value="Transposase_20"/>
</dbReference>
<keyword evidence="4" id="KW-1185">Reference proteome</keyword>
<evidence type="ECO:0000259" key="2">
    <source>
        <dbReference type="Pfam" id="PF02371"/>
    </source>
</evidence>
<evidence type="ECO:0000313" key="3">
    <source>
        <dbReference type="EMBL" id="QRQ82734.1"/>
    </source>
</evidence>
<dbReference type="AlphaFoldDB" id="A0A892ZMA2"/>
<feature type="domain" description="Transposase IS116/IS110/IS902 C-terminal" evidence="2">
    <location>
        <begin position="208"/>
        <end position="292"/>
    </location>
</feature>
<evidence type="ECO:0000313" key="4">
    <source>
        <dbReference type="Proteomes" id="UP000653156"/>
    </source>
</evidence>
<dbReference type="GO" id="GO:0003677">
    <property type="term" value="F:DNA binding"/>
    <property type="evidence" value="ECO:0007669"/>
    <property type="project" value="InterPro"/>
</dbReference>
<protein>
    <submittedName>
        <fullName evidence="3">IS110 family transposase</fullName>
    </submittedName>
</protein>
<dbReference type="Pfam" id="PF01548">
    <property type="entry name" value="DEDD_Tnp_IS110"/>
    <property type="match status" value="1"/>
</dbReference>
<dbReference type="InterPro" id="IPR047650">
    <property type="entry name" value="Transpos_IS110"/>
</dbReference>
<dbReference type="Proteomes" id="UP000653156">
    <property type="component" value="Chromosome"/>
</dbReference>
<dbReference type="PANTHER" id="PTHR33055">
    <property type="entry name" value="TRANSPOSASE FOR INSERTION SEQUENCE ELEMENT IS1111A"/>
    <property type="match status" value="1"/>
</dbReference>
<gene>
    <name evidence="3" type="ORF">JQU52_04925</name>
</gene>
<sequence length="334" mass="37615">MMNFQVLGIDISKNKLDCALIRDIGSSKIKTKALPNHLQGFNQLTEWLYKNIGEDLSLLKIFMEATGVYHEALAEYLHNKGIAVYLLNPADSAHYAKYDSLHKTDKADSQSLARAGIDRLMHHKVRQWQPAAPHIKRLNALLARLDALQSDLQREDNRMEKAGFSAVPEAVSQSISTMQTNLKQQISTITQEIEQHIDRHPDLKKDRALLRSIPGVGEVVSLRMVALYHSKHFTSASQMAAYLGLVPKKRESGKHKGKAMLSKRGSSVIRAKLYMAAVVAKTWNPDINAHYRRLKARNKTEMQTIGAAMRRLVQICFGVLKHQCEYQAKITIAA</sequence>
<reference evidence="3" key="1">
    <citation type="submission" date="2021-02" db="EMBL/GenBank/DDBJ databases">
        <title>Neisseriaceae sp. 26B isolated from the cloaca of a Common Toad-headed Turtle (Mesoclemmys nasuta).</title>
        <authorList>
            <person name="Spergser J."/>
            <person name="Busse H.-J."/>
        </authorList>
    </citation>
    <scope>NUCLEOTIDE SEQUENCE</scope>
    <source>
        <strain evidence="3">26B</strain>
    </source>
</reference>
<dbReference type="GO" id="GO:0006313">
    <property type="term" value="P:DNA transposition"/>
    <property type="evidence" value="ECO:0007669"/>
    <property type="project" value="InterPro"/>
</dbReference>
<proteinExistence type="predicted"/>